<dbReference type="AlphaFoldDB" id="A0A1Y5S2K3"/>
<accession>A0A1Y5S2K3</accession>
<dbReference type="EMBL" id="FWFO01000001">
    <property type="protein sequence ID" value="SLN30207.1"/>
    <property type="molecule type" value="Genomic_DNA"/>
</dbReference>
<gene>
    <name evidence="3" type="ORF">TRL7639_01239</name>
</gene>
<feature type="domain" description="DUF5666" evidence="2">
    <location>
        <begin position="102"/>
        <end position="145"/>
    </location>
</feature>
<feature type="chain" id="PRO_5012599389" description="DUF5666 domain-containing protein" evidence="1">
    <location>
        <begin position="21"/>
        <end position="291"/>
    </location>
</feature>
<keyword evidence="1" id="KW-0732">Signal</keyword>
<dbReference type="OrthoDB" id="7706685at2"/>
<sequence length="291" mass="30481">MNLRTLLIGLFLATSLPALAQEDEDREGGIIGTGIVGTITELGSIIVNGQRIIFDGDMPVAGSVPEMTAKDLTPGLTVAVVATPNGDDWQARDIRQILPLVGPVTSVALDHLVVLGTKVIIGTSEHDLNTGDWVAVSGLWRGQDVAASSFARLPHTSKIARISGTFLTTDAQGRAVIGNTPITSITPTHLSTGDLVRVEGIPIGNTIQALRLETGLFDQPVSLVQIEGYYSPPQPDGLYTVLGSGLVAYTEMPEMISQTDRVVACGADGALGVDGEPHLSAQTDLGLDCRP</sequence>
<evidence type="ECO:0000259" key="2">
    <source>
        <dbReference type="Pfam" id="PF18914"/>
    </source>
</evidence>
<reference evidence="3 4" key="1">
    <citation type="submission" date="2017-03" db="EMBL/GenBank/DDBJ databases">
        <authorList>
            <person name="Afonso C.L."/>
            <person name="Miller P.J."/>
            <person name="Scott M.A."/>
            <person name="Spackman E."/>
            <person name="Goraichik I."/>
            <person name="Dimitrov K.M."/>
            <person name="Suarez D.L."/>
            <person name="Swayne D.E."/>
        </authorList>
    </citation>
    <scope>NUCLEOTIDE SEQUENCE [LARGE SCALE GENOMIC DNA]</scope>
    <source>
        <strain evidence="3 4">CECT 7639</strain>
    </source>
</reference>
<organism evidence="3 4">
    <name type="scientific">Falsiruegeria litorea R37</name>
    <dbReference type="NCBI Taxonomy" id="1200284"/>
    <lineage>
        <taxon>Bacteria</taxon>
        <taxon>Pseudomonadati</taxon>
        <taxon>Pseudomonadota</taxon>
        <taxon>Alphaproteobacteria</taxon>
        <taxon>Rhodobacterales</taxon>
        <taxon>Roseobacteraceae</taxon>
        <taxon>Falsiruegeria</taxon>
    </lineage>
</organism>
<dbReference type="RefSeq" id="WP_085794873.1">
    <property type="nucleotide sequence ID" value="NZ_FWFO01000001.1"/>
</dbReference>
<name>A0A1Y5S2K3_9RHOB</name>
<feature type="signal peptide" evidence="1">
    <location>
        <begin position="1"/>
        <end position="20"/>
    </location>
</feature>
<evidence type="ECO:0000256" key="1">
    <source>
        <dbReference type="SAM" id="SignalP"/>
    </source>
</evidence>
<evidence type="ECO:0000313" key="4">
    <source>
        <dbReference type="Proteomes" id="UP000193077"/>
    </source>
</evidence>
<feature type="domain" description="DUF5666" evidence="2">
    <location>
        <begin position="37"/>
        <end position="94"/>
    </location>
</feature>
<proteinExistence type="predicted"/>
<keyword evidence="4" id="KW-1185">Reference proteome</keyword>
<dbReference type="Proteomes" id="UP000193077">
    <property type="component" value="Unassembled WGS sequence"/>
</dbReference>
<evidence type="ECO:0000313" key="3">
    <source>
        <dbReference type="EMBL" id="SLN30207.1"/>
    </source>
</evidence>
<dbReference type="InterPro" id="IPR043724">
    <property type="entry name" value="DUF5666"/>
</dbReference>
<dbReference type="Pfam" id="PF18914">
    <property type="entry name" value="DUF5666"/>
    <property type="match status" value="2"/>
</dbReference>
<protein>
    <recommendedName>
        <fullName evidence="2">DUF5666 domain-containing protein</fullName>
    </recommendedName>
</protein>